<proteinExistence type="predicted"/>
<accession>A0A8J7U305</accession>
<name>A0A8J7U305_9BACT</name>
<dbReference type="AlphaFoldDB" id="A0A8J7U305"/>
<dbReference type="RefSeq" id="WP_207857962.1">
    <property type="nucleotide sequence ID" value="NZ_JAFREP010000005.1"/>
</dbReference>
<dbReference type="EMBL" id="JAFREP010000005">
    <property type="protein sequence ID" value="MBO1318284.1"/>
    <property type="molecule type" value="Genomic_DNA"/>
</dbReference>
<dbReference type="InterPro" id="IPR014894">
    <property type="entry name" value="DcrB/EagT6"/>
</dbReference>
<evidence type="ECO:0000313" key="1">
    <source>
        <dbReference type="EMBL" id="MBO1318284.1"/>
    </source>
</evidence>
<dbReference type="Proteomes" id="UP000664417">
    <property type="component" value="Unassembled WGS sequence"/>
</dbReference>
<keyword evidence="2" id="KW-1185">Reference proteome</keyword>
<sequence length="141" mass="16597">MMGSYYMHEGTLSIPQTWNDASRNFFTWKQGDEALTLAVIRDQLDDEDFDLEQYARDQEKKLKDQLPQFRTIEKYFDEIGNIPAFFMEFAWEPEPGRLHQFTTAFRSNNRVISLTGSVPGKMLPKHKAIFEDIFRSFTART</sequence>
<dbReference type="Gene3D" id="3.40.1000.10">
    <property type="entry name" value="Mog1/PsbP, alpha/beta/alpha sandwich"/>
    <property type="match status" value="1"/>
</dbReference>
<organism evidence="1 2">
    <name type="scientific">Acanthopleuribacter pedis</name>
    <dbReference type="NCBI Taxonomy" id="442870"/>
    <lineage>
        <taxon>Bacteria</taxon>
        <taxon>Pseudomonadati</taxon>
        <taxon>Acidobacteriota</taxon>
        <taxon>Holophagae</taxon>
        <taxon>Acanthopleuribacterales</taxon>
        <taxon>Acanthopleuribacteraceae</taxon>
        <taxon>Acanthopleuribacter</taxon>
    </lineage>
</organism>
<comment type="caution">
    <text evidence="1">The sequence shown here is derived from an EMBL/GenBank/DDBJ whole genome shotgun (WGS) entry which is preliminary data.</text>
</comment>
<dbReference type="SUPFAM" id="SSF55724">
    <property type="entry name" value="Mog1p/PsbP-like"/>
    <property type="match status" value="1"/>
</dbReference>
<protein>
    <submittedName>
        <fullName evidence="1">DcrB-related protein</fullName>
    </submittedName>
</protein>
<reference evidence="1" key="1">
    <citation type="submission" date="2021-03" db="EMBL/GenBank/DDBJ databases">
        <authorList>
            <person name="Wang G."/>
        </authorList>
    </citation>
    <scope>NUCLEOTIDE SEQUENCE</scope>
    <source>
        <strain evidence="1">KCTC 12899</strain>
    </source>
</reference>
<evidence type="ECO:0000313" key="2">
    <source>
        <dbReference type="Proteomes" id="UP000664417"/>
    </source>
</evidence>
<gene>
    <name evidence="1" type="ORF">J3U88_07450</name>
</gene>
<dbReference type="InterPro" id="IPR016123">
    <property type="entry name" value="Mog1/PsbP_a/b/a-sand"/>
</dbReference>
<dbReference type="Pfam" id="PF08786">
    <property type="entry name" value="DcrB"/>
    <property type="match status" value="1"/>
</dbReference>